<gene>
    <name evidence="3" type="ORF">METZ01_LOCUS366076</name>
</gene>
<dbReference type="AlphaFoldDB" id="A0A382SUH9"/>
<feature type="non-terminal residue" evidence="3">
    <location>
        <position position="168"/>
    </location>
</feature>
<proteinExistence type="predicted"/>
<evidence type="ECO:0000313" key="3">
    <source>
        <dbReference type="EMBL" id="SVD13222.1"/>
    </source>
</evidence>
<feature type="compositionally biased region" description="Basic and acidic residues" evidence="2">
    <location>
        <begin position="146"/>
        <end position="162"/>
    </location>
</feature>
<dbReference type="Gene3D" id="1.20.5.340">
    <property type="match status" value="1"/>
</dbReference>
<keyword evidence="1" id="KW-0175">Coiled coil</keyword>
<dbReference type="EMBL" id="UINC01131484">
    <property type="protein sequence ID" value="SVD13222.1"/>
    <property type="molecule type" value="Genomic_DNA"/>
</dbReference>
<sequence>MATVRWSPLCASGATPEQQGVDTRRRPNAGPSDIRETSAMDTSKTHLFAFVALLIGASLIGASACSTDSELVTRVSELENELAELKELANVRTEVSALTAQLSSTESDVSALTTTAEALDAGVAALQEVDWSPTEEQVRPLVESLVEKHPELLRGPKGDKGNQGDMGP</sequence>
<feature type="region of interest" description="Disordered" evidence="2">
    <location>
        <begin position="146"/>
        <end position="168"/>
    </location>
</feature>
<organism evidence="3">
    <name type="scientific">marine metagenome</name>
    <dbReference type="NCBI Taxonomy" id="408172"/>
    <lineage>
        <taxon>unclassified sequences</taxon>
        <taxon>metagenomes</taxon>
        <taxon>ecological metagenomes</taxon>
    </lineage>
</organism>
<reference evidence="3" key="1">
    <citation type="submission" date="2018-05" db="EMBL/GenBank/DDBJ databases">
        <authorList>
            <person name="Lanie J.A."/>
            <person name="Ng W.-L."/>
            <person name="Kazmierczak K.M."/>
            <person name="Andrzejewski T.M."/>
            <person name="Davidsen T.M."/>
            <person name="Wayne K.J."/>
            <person name="Tettelin H."/>
            <person name="Glass J.I."/>
            <person name="Rusch D."/>
            <person name="Podicherti R."/>
            <person name="Tsui H.-C.T."/>
            <person name="Winkler M.E."/>
        </authorList>
    </citation>
    <scope>NUCLEOTIDE SEQUENCE</scope>
</reference>
<name>A0A382SUH9_9ZZZZ</name>
<feature type="region of interest" description="Disordered" evidence="2">
    <location>
        <begin position="1"/>
        <end position="38"/>
    </location>
</feature>
<evidence type="ECO:0000256" key="1">
    <source>
        <dbReference type="SAM" id="Coils"/>
    </source>
</evidence>
<protein>
    <submittedName>
        <fullName evidence="3">Uncharacterized protein</fullName>
    </submittedName>
</protein>
<accession>A0A382SUH9</accession>
<evidence type="ECO:0000256" key="2">
    <source>
        <dbReference type="SAM" id="MobiDB-lite"/>
    </source>
</evidence>
<feature type="coiled-coil region" evidence="1">
    <location>
        <begin position="68"/>
        <end position="108"/>
    </location>
</feature>